<proteinExistence type="predicted"/>
<dbReference type="Proteomes" id="UP001431783">
    <property type="component" value="Unassembled WGS sequence"/>
</dbReference>
<evidence type="ECO:0000313" key="2">
    <source>
        <dbReference type="Proteomes" id="UP001431783"/>
    </source>
</evidence>
<sequence length="69" mass="8109">MDYHSLDCLIVTYVVLVWKIKVQENHLFHVVRSRIEELIHTDIADFLVVKLIKHKAKAEANVKDSEKTH</sequence>
<gene>
    <name evidence="1" type="ORF">WA026_017361</name>
</gene>
<evidence type="ECO:0000313" key="1">
    <source>
        <dbReference type="EMBL" id="KAK9891875.1"/>
    </source>
</evidence>
<accession>A0AAW1VHJ9</accession>
<name>A0AAW1VHJ9_9CUCU</name>
<dbReference type="EMBL" id="JARQZJ010000131">
    <property type="protein sequence ID" value="KAK9891875.1"/>
    <property type="molecule type" value="Genomic_DNA"/>
</dbReference>
<comment type="caution">
    <text evidence="1">The sequence shown here is derived from an EMBL/GenBank/DDBJ whole genome shotgun (WGS) entry which is preliminary data.</text>
</comment>
<keyword evidence="2" id="KW-1185">Reference proteome</keyword>
<organism evidence="1 2">
    <name type="scientific">Henosepilachna vigintioctopunctata</name>
    <dbReference type="NCBI Taxonomy" id="420089"/>
    <lineage>
        <taxon>Eukaryota</taxon>
        <taxon>Metazoa</taxon>
        <taxon>Ecdysozoa</taxon>
        <taxon>Arthropoda</taxon>
        <taxon>Hexapoda</taxon>
        <taxon>Insecta</taxon>
        <taxon>Pterygota</taxon>
        <taxon>Neoptera</taxon>
        <taxon>Endopterygota</taxon>
        <taxon>Coleoptera</taxon>
        <taxon>Polyphaga</taxon>
        <taxon>Cucujiformia</taxon>
        <taxon>Coccinelloidea</taxon>
        <taxon>Coccinellidae</taxon>
        <taxon>Epilachninae</taxon>
        <taxon>Epilachnini</taxon>
        <taxon>Henosepilachna</taxon>
    </lineage>
</organism>
<reference evidence="1 2" key="1">
    <citation type="submission" date="2023-03" db="EMBL/GenBank/DDBJ databases">
        <title>Genome insight into feeding habits of ladybird beetles.</title>
        <authorList>
            <person name="Li H.-S."/>
            <person name="Huang Y.-H."/>
            <person name="Pang H."/>
        </authorList>
    </citation>
    <scope>NUCLEOTIDE SEQUENCE [LARGE SCALE GENOMIC DNA]</scope>
    <source>
        <strain evidence="1">SYSU_2023b</strain>
        <tissue evidence="1">Whole body</tissue>
    </source>
</reference>
<dbReference type="AlphaFoldDB" id="A0AAW1VHJ9"/>
<protein>
    <submittedName>
        <fullName evidence="1">Uncharacterized protein</fullName>
    </submittedName>
</protein>